<dbReference type="AlphaFoldDB" id="V6IW52"/>
<dbReference type="PANTHER" id="PTHR41283">
    <property type="entry name" value="AMINOGLYCOSIDE PHOSPHOTRANSFERASE"/>
    <property type="match status" value="1"/>
</dbReference>
<name>V6IW52_9BACL</name>
<keyword evidence="3" id="KW-1185">Reference proteome</keyword>
<protein>
    <submittedName>
        <fullName evidence="2">Aminoglycoside phosphotransferase</fullName>
    </submittedName>
</protein>
<dbReference type="Gene3D" id="3.90.1200.10">
    <property type="match status" value="1"/>
</dbReference>
<gene>
    <name evidence="2" type="ORF">P343_11580</name>
</gene>
<sequence length="302" mass="35278">MDTLFLGIPGSDQWRNVKLIDAGWSHDRKYAFESSDQKRYLLRVSDSTQYTRRKKEYEAVKRLDHLDIEMSRPIRFGNCDNGKKVYTIMTWVDGKEAAKVLPTLNSKEQYKLGYQAGRMLKQIHSVPAPADQQSWSKFYQEKIDRKLADYRTCGIVVDRADLIINFIETNRYLLKDRPMTFQHGDYHCGNMVISGKKTIRIIDFDRLDYGDPWEEFNRITWCAGVSGAFASGRINSYFEDKVPAHFFGLMALYIATNMISSIPWSISYGQHEINVMIKEIEKNLVAYDHYQTVIPRWYKNGM</sequence>
<dbReference type="Proteomes" id="UP000018296">
    <property type="component" value="Unassembled WGS sequence"/>
</dbReference>
<dbReference type="EMBL" id="AWTC01000011">
    <property type="protein sequence ID" value="EST11410.1"/>
    <property type="molecule type" value="Genomic_DNA"/>
</dbReference>
<dbReference type="OrthoDB" id="334783at2"/>
<dbReference type="SUPFAM" id="SSF56112">
    <property type="entry name" value="Protein kinase-like (PK-like)"/>
    <property type="match status" value="1"/>
</dbReference>
<comment type="caution">
    <text evidence="2">The sequence shown here is derived from an EMBL/GenBank/DDBJ whole genome shotgun (WGS) entry which is preliminary data.</text>
</comment>
<reference evidence="2 3" key="1">
    <citation type="journal article" date="2013" name="Genome Announc.">
        <title>Genome Sequence of Sporolactobacillus laevolacticus DSM442, an Efficient Polymer-Grade D-Lactate Producer from Agricultural Waste Cottonseed as a Nitrogen Source.</title>
        <authorList>
            <person name="Wang H."/>
            <person name="Wang L."/>
            <person name="Ju J."/>
            <person name="Yu B."/>
            <person name="Ma Y."/>
        </authorList>
    </citation>
    <scope>NUCLEOTIDE SEQUENCE [LARGE SCALE GENOMIC DNA]</scope>
    <source>
        <strain evidence="2 3">DSM 442</strain>
    </source>
</reference>
<accession>V6IW52</accession>
<dbReference type="eggNOG" id="COG3173">
    <property type="taxonomic scope" value="Bacteria"/>
</dbReference>
<dbReference type="Pfam" id="PF01636">
    <property type="entry name" value="APH"/>
    <property type="match status" value="1"/>
</dbReference>
<dbReference type="STRING" id="1395513.P343_11580"/>
<dbReference type="GO" id="GO:0016740">
    <property type="term" value="F:transferase activity"/>
    <property type="evidence" value="ECO:0007669"/>
    <property type="project" value="UniProtKB-KW"/>
</dbReference>
<keyword evidence="2" id="KW-0808">Transferase</keyword>
<dbReference type="InterPro" id="IPR002575">
    <property type="entry name" value="Aminoglycoside_PTrfase"/>
</dbReference>
<proteinExistence type="predicted"/>
<dbReference type="PATRIC" id="fig|1395513.3.peg.2342"/>
<dbReference type="InterPro" id="IPR011009">
    <property type="entry name" value="Kinase-like_dom_sf"/>
</dbReference>
<evidence type="ECO:0000313" key="2">
    <source>
        <dbReference type="EMBL" id="EST11410.1"/>
    </source>
</evidence>
<evidence type="ECO:0000313" key="3">
    <source>
        <dbReference type="Proteomes" id="UP000018296"/>
    </source>
</evidence>
<evidence type="ECO:0000259" key="1">
    <source>
        <dbReference type="Pfam" id="PF01636"/>
    </source>
</evidence>
<organism evidence="2 3">
    <name type="scientific">Sporolactobacillus laevolacticus DSM 442</name>
    <dbReference type="NCBI Taxonomy" id="1395513"/>
    <lineage>
        <taxon>Bacteria</taxon>
        <taxon>Bacillati</taxon>
        <taxon>Bacillota</taxon>
        <taxon>Bacilli</taxon>
        <taxon>Bacillales</taxon>
        <taxon>Sporolactobacillaceae</taxon>
        <taxon>Sporolactobacillus</taxon>
    </lineage>
</organism>
<feature type="domain" description="Aminoglycoside phosphotransferase" evidence="1">
    <location>
        <begin position="17"/>
        <end position="240"/>
    </location>
</feature>
<dbReference type="PANTHER" id="PTHR41283:SF1">
    <property type="entry name" value="AMINOGLYCOSIDE PHOSPHOTRANSFERASE DOMAIN-CONTAINING PROTEIN"/>
    <property type="match status" value="1"/>
</dbReference>